<feature type="transmembrane region" description="Helical" evidence="5">
    <location>
        <begin position="71"/>
        <end position="90"/>
    </location>
</feature>
<evidence type="ECO:0000313" key="7">
    <source>
        <dbReference type="Proteomes" id="UP001153069"/>
    </source>
</evidence>
<dbReference type="PANTHER" id="PTHR20661:SF0">
    <property type="entry name" value="PHOSPHATIDYLINOSITOL-GLYCAN BIOSYNTHESIS CLASS W PROTEIN"/>
    <property type="match status" value="1"/>
</dbReference>
<evidence type="ECO:0000256" key="5">
    <source>
        <dbReference type="SAM" id="Phobius"/>
    </source>
</evidence>
<evidence type="ECO:0000256" key="1">
    <source>
        <dbReference type="ARBA" id="ARBA00004141"/>
    </source>
</evidence>
<dbReference type="GO" id="GO:0016020">
    <property type="term" value="C:membrane"/>
    <property type="evidence" value="ECO:0007669"/>
    <property type="project" value="UniProtKB-SubCell"/>
</dbReference>
<protein>
    <submittedName>
        <fullName evidence="6">Anchored wall transfer protein 1</fullName>
    </submittedName>
</protein>
<dbReference type="GO" id="GO:0005783">
    <property type="term" value="C:endoplasmic reticulum"/>
    <property type="evidence" value="ECO:0007669"/>
    <property type="project" value="TreeGrafter"/>
</dbReference>
<gene>
    <name evidence="6" type="ORF">SEMRO_125_G060300.1</name>
</gene>
<evidence type="ECO:0000313" key="6">
    <source>
        <dbReference type="EMBL" id="CAB9502037.1"/>
    </source>
</evidence>
<dbReference type="EMBL" id="CAICTM010000124">
    <property type="protein sequence ID" value="CAB9502037.1"/>
    <property type="molecule type" value="Genomic_DNA"/>
</dbReference>
<feature type="transmembrane region" description="Helical" evidence="5">
    <location>
        <begin position="356"/>
        <end position="378"/>
    </location>
</feature>
<accession>A0A9N8DF09</accession>
<feature type="transmembrane region" description="Helical" evidence="5">
    <location>
        <begin position="498"/>
        <end position="520"/>
    </location>
</feature>
<dbReference type="Proteomes" id="UP001153069">
    <property type="component" value="Unassembled WGS sequence"/>
</dbReference>
<evidence type="ECO:0000256" key="2">
    <source>
        <dbReference type="ARBA" id="ARBA00022692"/>
    </source>
</evidence>
<feature type="transmembrane region" description="Helical" evidence="5">
    <location>
        <begin position="423"/>
        <end position="443"/>
    </location>
</feature>
<keyword evidence="4 5" id="KW-0472">Membrane</keyword>
<feature type="transmembrane region" description="Helical" evidence="5">
    <location>
        <begin position="202"/>
        <end position="221"/>
    </location>
</feature>
<dbReference type="InterPro" id="IPR009447">
    <property type="entry name" value="PIGW/GWT1"/>
</dbReference>
<feature type="transmembrane region" description="Helical" evidence="5">
    <location>
        <begin position="390"/>
        <end position="411"/>
    </location>
</feature>
<dbReference type="PIRSF" id="PIRSF017321">
    <property type="entry name" value="GWT1"/>
    <property type="match status" value="1"/>
</dbReference>
<evidence type="ECO:0000256" key="4">
    <source>
        <dbReference type="ARBA" id="ARBA00023136"/>
    </source>
</evidence>
<sequence length="537" mass="59866">MAESSTTLPPSTPSLKEQKELFVTGHDGTSPWEILLVCSAAPIGIWLFQSIRALERYVQDDNNKRRQQQPANPTASIAMEAALLWFPVLVCQTNLLYPWGAILLYLQVQLCVLIYLYFWTTKRWMRIKGMQQQPINNLDTVQEEEGDPDEMEQKVVSEEQQIMKDSMTVYRSSLQYLTFVAILAVDFHIFPRRFAKTEVAGYGLMDLGAGSFVVAAGLVSSRARHSRQQAKKSSISFGQRDVIRIAPLWIIGFIRLATNKGLEYQEHVSEYGVHWNFFFTLAMVTPLGSMLPGNPNWIVPICLLAAYQVALTQYGGQEFIENAPRTHCSSTALAALAGENEILLNLCTLFAANREGVLGCIGYLFLYLASEYIAFAFLWTKGAQTASSSLWVIAVGLWLLLYGLSECLEIAVSRRSTNASFCVWTLAHSMLILAVIHAAMGFYEDPKQSAQAANNGRPRVPIVFQAVNRHGFLSFLIANLLTGLTNLTINTLEVSDPVAFIILFVYLSAVGFSALALHYAMAKVAKSNEKVEKEKKE</sequence>
<comment type="subcellular location">
    <subcellularLocation>
        <location evidence="1">Membrane</location>
        <topology evidence="1">Multi-pass membrane protein</topology>
    </subcellularLocation>
</comment>
<feature type="transmembrane region" description="Helical" evidence="5">
    <location>
        <begin position="96"/>
        <end position="118"/>
    </location>
</feature>
<proteinExistence type="predicted"/>
<name>A0A9N8DF09_9STRA</name>
<dbReference type="GO" id="GO:0032216">
    <property type="term" value="F:glucosaminyl-phosphatidylinositol O-acyltransferase activity"/>
    <property type="evidence" value="ECO:0007669"/>
    <property type="project" value="TreeGrafter"/>
</dbReference>
<dbReference type="GO" id="GO:0006506">
    <property type="term" value="P:GPI anchor biosynthetic process"/>
    <property type="evidence" value="ECO:0007669"/>
    <property type="project" value="InterPro"/>
</dbReference>
<organism evidence="6 7">
    <name type="scientific">Seminavis robusta</name>
    <dbReference type="NCBI Taxonomy" id="568900"/>
    <lineage>
        <taxon>Eukaryota</taxon>
        <taxon>Sar</taxon>
        <taxon>Stramenopiles</taxon>
        <taxon>Ochrophyta</taxon>
        <taxon>Bacillariophyta</taxon>
        <taxon>Bacillariophyceae</taxon>
        <taxon>Bacillariophycidae</taxon>
        <taxon>Naviculales</taxon>
        <taxon>Naviculaceae</taxon>
        <taxon>Seminavis</taxon>
    </lineage>
</organism>
<reference evidence="6" key="1">
    <citation type="submission" date="2020-06" db="EMBL/GenBank/DDBJ databases">
        <authorList>
            <consortium name="Plant Systems Biology data submission"/>
        </authorList>
    </citation>
    <scope>NUCLEOTIDE SEQUENCE</scope>
    <source>
        <strain evidence="6">D6</strain>
    </source>
</reference>
<keyword evidence="2 5" id="KW-0812">Transmembrane</keyword>
<feature type="transmembrane region" description="Helical" evidence="5">
    <location>
        <begin position="32"/>
        <end position="51"/>
    </location>
</feature>
<dbReference type="Pfam" id="PF06423">
    <property type="entry name" value="GWT1"/>
    <property type="match status" value="1"/>
</dbReference>
<keyword evidence="7" id="KW-1185">Reference proteome</keyword>
<dbReference type="AlphaFoldDB" id="A0A9N8DF09"/>
<dbReference type="GO" id="GO:0072659">
    <property type="term" value="P:protein localization to plasma membrane"/>
    <property type="evidence" value="ECO:0007669"/>
    <property type="project" value="TreeGrafter"/>
</dbReference>
<evidence type="ECO:0000256" key="3">
    <source>
        <dbReference type="ARBA" id="ARBA00022989"/>
    </source>
</evidence>
<comment type="caution">
    <text evidence="6">The sequence shown here is derived from an EMBL/GenBank/DDBJ whole genome shotgun (WGS) entry which is preliminary data.</text>
</comment>
<dbReference type="OrthoDB" id="15270at2759"/>
<keyword evidence="3 5" id="KW-1133">Transmembrane helix</keyword>
<feature type="transmembrane region" description="Helical" evidence="5">
    <location>
        <begin position="173"/>
        <end position="190"/>
    </location>
</feature>
<dbReference type="PANTHER" id="PTHR20661">
    <property type="entry name" value="PHOSPHATIDYLINOSITOL-GLYCAN BIOSYNTHESIS CLASS W PROTEIN"/>
    <property type="match status" value="1"/>
</dbReference>